<keyword evidence="1" id="KW-1015">Disulfide bond</keyword>
<dbReference type="InterPro" id="IPR001212">
    <property type="entry name" value="Somatomedin_B_dom"/>
</dbReference>
<dbReference type="InterPro" id="IPR036024">
    <property type="entry name" value="Somatomedin_B-like_dom_sf"/>
</dbReference>
<feature type="transmembrane region" description="Helical" evidence="2">
    <location>
        <begin position="38"/>
        <end position="58"/>
    </location>
</feature>
<evidence type="ECO:0000313" key="4">
    <source>
        <dbReference type="Proteomes" id="UP000095283"/>
    </source>
</evidence>
<dbReference type="Pfam" id="PF01033">
    <property type="entry name" value="Somatomedin_B"/>
    <property type="match status" value="1"/>
</dbReference>
<name>A0A1I7WX63_HETBA</name>
<feature type="domain" description="SMB" evidence="3">
    <location>
        <begin position="163"/>
        <end position="181"/>
    </location>
</feature>
<reference evidence="5" key="1">
    <citation type="submission" date="2016-11" db="UniProtKB">
        <authorList>
            <consortium name="WormBaseParasite"/>
        </authorList>
    </citation>
    <scope>IDENTIFICATION</scope>
</reference>
<dbReference type="Proteomes" id="UP000095283">
    <property type="component" value="Unplaced"/>
</dbReference>
<keyword evidence="2" id="KW-0472">Membrane</keyword>
<keyword evidence="2" id="KW-0812">Transmembrane</keyword>
<organism evidence="4 5">
    <name type="scientific">Heterorhabditis bacteriophora</name>
    <name type="common">Entomopathogenic nematode worm</name>
    <dbReference type="NCBI Taxonomy" id="37862"/>
    <lineage>
        <taxon>Eukaryota</taxon>
        <taxon>Metazoa</taxon>
        <taxon>Ecdysozoa</taxon>
        <taxon>Nematoda</taxon>
        <taxon>Chromadorea</taxon>
        <taxon>Rhabditida</taxon>
        <taxon>Rhabditina</taxon>
        <taxon>Rhabditomorpha</taxon>
        <taxon>Strongyloidea</taxon>
        <taxon>Heterorhabditidae</taxon>
        <taxon>Heterorhabditis</taxon>
    </lineage>
</organism>
<dbReference type="AlphaFoldDB" id="A0A1I7WX63"/>
<evidence type="ECO:0000256" key="1">
    <source>
        <dbReference type="ARBA" id="ARBA00023157"/>
    </source>
</evidence>
<accession>A0A1I7WX63</accession>
<dbReference type="WBParaSite" id="Hba_09795">
    <property type="protein sequence ID" value="Hba_09795"/>
    <property type="gene ID" value="Hba_09795"/>
</dbReference>
<sequence length="192" mass="22102">MVHVTVYKARLIVLLSISDKPYGCVRALWTEWPISLTLFFQFHSSILYTLFILAVYFYPFFYCLNRPQDDNAPAKLVDSRVSSTRSPPKTTPAKKTHHLIFGMPEGPDYPPEEELRYHPKPKHLLIRYSILSQYLPLTVSTTPSSDYRDHNAKFMYLEAGSVDCYCDESCVALGDCCSDYTFITPKVLRLNL</sequence>
<keyword evidence="2" id="KW-1133">Transmembrane helix</keyword>
<evidence type="ECO:0000259" key="3">
    <source>
        <dbReference type="Pfam" id="PF01033"/>
    </source>
</evidence>
<protein>
    <submittedName>
        <fullName evidence="5">SMB domain-containing protein</fullName>
    </submittedName>
</protein>
<keyword evidence="4" id="KW-1185">Reference proteome</keyword>
<dbReference type="Gene3D" id="4.10.410.20">
    <property type="match status" value="1"/>
</dbReference>
<evidence type="ECO:0000313" key="5">
    <source>
        <dbReference type="WBParaSite" id="Hba_09795"/>
    </source>
</evidence>
<proteinExistence type="predicted"/>
<evidence type="ECO:0000256" key="2">
    <source>
        <dbReference type="SAM" id="Phobius"/>
    </source>
</evidence>
<dbReference type="SUPFAM" id="SSF90188">
    <property type="entry name" value="Somatomedin B domain"/>
    <property type="match status" value="1"/>
</dbReference>